<dbReference type="SUPFAM" id="SSF55120">
    <property type="entry name" value="Pseudouridine synthase"/>
    <property type="match status" value="1"/>
</dbReference>
<organism evidence="3 4">
    <name type="scientific">Neorhodopirellula lusitana</name>
    <dbReference type="NCBI Taxonomy" id="445327"/>
    <lineage>
        <taxon>Bacteria</taxon>
        <taxon>Pseudomonadati</taxon>
        <taxon>Planctomycetota</taxon>
        <taxon>Planctomycetia</taxon>
        <taxon>Pirellulales</taxon>
        <taxon>Pirellulaceae</taxon>
        <taxon>Neorhodopirellula</taxon>
    </lineage>
</organism>
<dbReference type="PANTHER" id="PTHR21600:SF87">
    <property type="entry name" value="RNA PSEUDOURIDYLATE SYNTHASE DOMAIN-CONTAINING PROTEIN 1"/>
    <property type="match status" value="1"/>
</dbReference>
<dbReference type="InterPro" id="IPR020103">
    <property type="entry name" value="PsdUridine_synth_cat_dom_sf"/>
</dbReference>
<sequence>MHLDILWRSRSAIAVDKPAGLPTTAPSGIASVESTARDQFDELHYLVAVHRLDRDVSGVVLLATTKKAARLLSEQFASRKVKKTYHAWVEGKVEAVSSNWQDYLAKCPGEARGEVCAAEYPLAKHAETDVEVLRYCETMNATLLQLSPVTGRMHQLRLQTSHRGHPIFGDTLYGGAGVGTPIQLLAKSISLFDPTTGAAVTVSTERELSLS</sequence>
<dbReference type="Pfam" id="PF00849">
    <property type="entry name" value="PseudoU_synth_2"/>
    <property type="match status" value="1"/>
</dbReference>
<gene>
    <name evidence="3" type="ORF">SAMN06265222_101261</name>
</gene>
<comment type="caution">
    <text evidence="3">The sequence shown here is derived from an EMBL/GenBank/DDBJ whole genome shotgun (WGS) entry which is preliminary data.</text>
</comment>
<keyword evidence="4" id="KW-1185">Reference proteome</keyword>
<protein>
    <submittedName>
        <fullName evidence="3">tRNA pseudouridine32 synthase / 23S rRNA pseudouridine746 synthase/23S rRNA pseudouridine1911/1915/1917 synthase</fullName>
    </submittedName>
</protein>
<dbReference type="InterPro" id="IPR006224">
    <property type="entry name" value="PsdUridine_synth_RluA-like_CS"/>
</dbReference>
<dbReference type="Gene3D" id="3.30.2350.10">
    <property type="entry name" value="Pseudouridine synthase"/>
    <property type="match status" value="1"/>
</dbReference>
<dbReference type="EMBL" id="FXUG01000001">
    <property type="protein sequence ID" value="SMP39160.1"/>
    <property type="molecule type" value="Genomic_DNA"/>
</dbReference>
<reference evidence="3 4" key="1">
    <citation type="submission" date="2017-05" db="EMBL/GenBank/DDBJ databases">
        <authorList>
            <person name="Varghese N."/>
            <person name="Submissions S."/>
        </authorList>
    </citation>
    <scope>NUCLEOTIDE SEQUENCE [LARGE SCALE GENOMIC DNA]</scope>
    <source>
        <strain evidence="3 4">DSM 25457</strain>
    </source>
</reference>
<dbReference type="PROSITE" id="PS01129">
    <property type="entry name" value="PSI_RLU"/>
    <property type="match status" value="1"/>
</dbReference>
<accession>A0ABY1PNZ6</accession>
<dbReference type="PANTHER" id="PTHR21600">
    <property type="entry name" value="MITOCHONDRIAL RNA PSEUDOURIDINE SYNTHASE"/>
    <property type="match status" value="1"/>
</dbReference>
<feature type="domain" description="Pseudouridine synthase RsuA/RluA-like" evidence="2">
    <location>
        <begin position="13"/>
        <end position="162"/>
    </location>
</feature>
<dbReference type="CDD" id="cd02869">
    <property type="entry name" value="PseudoU_synth_RluA_like"/>
    <property type="match status" value="1"/>
</dbReference>
<comment type="similarity">
    <text evidence="1">Belongs to the pseudouridine synthase RluA family.</text>
</comment>
<evidence type="ECO:0000313" key="4">
    <source>
        <dbReference type="Proteomes" id="UP001158067"/>
    </source>
</evidence>
<dbReference type="InterPro" id="IPR050188">
    <property type="entry name" value="RluA_PseudoU_synthase"/>
</dbReference>
<evidence type="ECO:0000259" key="2">
    <source>
        <dbReference type="Pfam" id="PF00849"/>
    </source>
</evidence>
<dbReference type="RefSeq" id="WP_283430509.1">
    <property type="nucleotide sequence ID" value="NZ_FXUG01000001.1"/>
</dbReference>
<evidence type="ECO:0000256" key="1">
    <source>
        <dbReference type="ARBA" id="ARBA00010876"/>
    </source>
</evidence>
<dbReference type="Proteomes" id="UP001158067">
    <property type="component" value="Unassembled WGS sequence"/>
</dbReference>
<proteinExistence type="inferred from homology"/>
<name>A0ABY1PNZ6_9BACT</name>
<dbReference type="InterPro" id="IPR006145">
    <property type="entry name" value="PsdUridine_synth_RsuA/RluA"/>
</dbReference>
<evidence type="ECO:0000313" key="3">
    <source>
        <dbReference type="EMBL" id="SMP39160.1"/>
    </source>
</evidence>